<evidence type="ECO:0000313" key="3">
    <source>
        <dbReference type="Proteomes" id="UP000663854"/>
    </source>
</evidence>
<dbReference type="SUPFAM" id="SSF63712">
    <property type="entry name" value="Nicotinic receptor ligand binding domain-like"/>
    <property type="match status" value="1"/>
</dbReference>
<dbReference type="Pfam" id="PF02931">
    <property type="entry name" value="Neur_chan_LBD"/>
    <property type="match status" value="1"/>
</dbReference>
<dbReference type="InterPro" id="IPR006202">
    <property type="entry name" value="Neur_chan_lig-bd"/>
</dbReference>
<dbReference type="AlphaFoldDB" id="A0A814F0D4"/>
<dbReference type="EMBL" id="CAJNOH010000267">
    <property type="protein sequence ID" value="CAF0976283.1"/>
    <property type="molecule type" value="Genomic_DNA"/>
</dbReference>
<comment type="caution">
    <text evidence="2">The sequence shown here is derived from an EMBL/GenBank/DDBJ whole genome shotgun (WGS) entry which is preliminary data.</text>
</comment>
<feature type="domain" description="Neurotransmitter-gated ion-channel ligand-binding" evidence="1">
    <location>
        <begin position="31"/>
        <end position="84"/>
    </location>
</feature>
<evidence type="ECO:0000259" key="1">
    <source>
        <dbReference type="Pfam" id="PF02931"/>
    </source>
</evidence>
<organism evidence="2 3">
    <name type="scientific">Rotaria sordida</name>
    <dbReference type="NCBI Taxonomy" id="392033"/>
    <lineage>
        <taxon>Eukaryota</taxon>
        <taxon>Metazoa</taxon>
        <taxon>Spiralia</taxon>
        <taxon>Gnathifera</taxon>
        <taxon>Rotifera</taxon>
        <taxon>Eurotatoria</taxon>
        <taxon>Bdelloidea</taxon>
        <taxon>Philodinida</taxon>
        <taxon>Philodinidae</taxon>
        <taxon>Rotaria</taxon>
    </lineage>
</organism>
<name>A0A814F0D4_9BILA</name>
<reference evidence="2" key="1">
    <citation type="submission" date="2021-02" db="EMBL/GenBank/DDBJ databases">
        <authorList>
            <person name="Nowell W R."/>
        </authorList>
    </citation>
    <scope>NUCLEOTIDE SEQUENCE</scope>
</reference>
<gene>
    <name evidence="2" type="ORF">PYM288_LOCUS13376</name>
</gene>
<evidence type="ECO:0000313" key="2">
    <source>
        <dbReference type="EMBL" id="CAF0976283.1"/>
    </source>
</evidence>
<dbReference type="Proteomes" id="UP000663854">
    <property type="component" value="Unassembled WGS sequence"/>
</dbReference>
<accession>A0A814F0D4</accession>
<proteinExistence type="predicted"/>
<protein>
    <recommendedName>
        <fullName evidence="1">Neurotransmitter-gated ion-channel ligand-binding domain-containing protein</fullName>
    </recommendedName>
</protein>
<dbReference type="GO" id="GO:0016020">
    <property type="term" value="C:membrane"/>
    <property type="evidence" value="ECO:0007669"/>
    <property type="project" value="InterPro"/>
</dbReference>
<sequence>MFHIFQQQLKLFLLIICYCFNFIIGSPDQLRLLSHLLAENRYTPMARPVQNASHTLPVTINLSLQQIINFDGKNEAIVMSGWMTIVCILSYN</sequence>
<dbReference type="GO" id="GO:0005230">
    <property type="term" value="F:extracellular ligand-gated monoatomic ion channel activity"/>
    <property type="evidence" value="ECO:0007669"/>
    <property type="project" value="InterPro"/>
</dbReference>
<dbReference type="InterPro" id="IPR036734">
    <property type="entry name" value="Neur_chan_lig-bd_sf"/>
</dbReference>
<dbReference type="Gene3D" id="2.70.170.10">
    <property type="entry name" value="Neurotransmitter-gated ion-channel ligand-binding domain"/>
    <property type="match status" value="1"/>
</dbReference>